<protein>
    <recommendedName>
        <fullName evidence="7">Cytochrome c-type biogenesis protein</fullName>
    </recommendedName>
</protein>
<dbReference type="OrthoDB" id="9804975at2"/>
<dbReference type="EMBL" id="QGKL01000037">
    <property type="protein sequence ID" value="PWQ94999.1"/>
    <property type="molecule type" value="Genomic_DNA"/>
</dbReference>
<comment type="function">
    <text evidence="7">Possible subunit of a heme lyase.</text>
</comment>
<keyword evidence="10" id="KW-1185">Reference proteome</keyword>
<proteinExistence type="inferred from homology"/>
<accession>A0A317C9F3</accession>
<evidence type="ECO:0000256" key="1">
    <source>
        <dbReference type="ARBA" id="ARBA00010342"/>
    </source>
</evidence>
<evidence type="ECO:0000256" key="5">
    <source>
        <dbReference type="ARBA" id="ARBA00022748"/>
    </source>
</evidence>
<keyword evidence="7" id="KW-0812">Transmembrane</keyword>
<keyword evidence="6 7" id="KW-0408">Iron</keyword>
<keyword evidence="7" id="KW-0472">Membrane</keyword>
<evidence type="ECO:0000313" key="10">
    <source>
        <dbReference type="Proteomes" id="UP000245506"/>
    </source>
</evidence>
<keyword evidence="3 7" id="KW-0479">Metal-binding</keyword>
<sequence>MRRFMLSLLCCIAFAGTATVFAEDGAERLTFSSVESEENYNTLVNELRCLVCQNQTIGGSDAGLAKDLRAKVYEMVESGKSRDDVVDYMVARYGDFVLYRPSFQLKTILLWLGPIIFLFLALWLVVRWVRSQAITKKAEPSLSDAQRQQVREMLDQNKG</sequence>
<dbReference type="GO" id="GO:0005886">
    <property type="term" value="C:plasma membrane"/>
    <property type="evidence" value="ECO:0007669"/>
    <property type="project" value="TreeGrafter"/>
</dbReference>
<evidence type="ECO:0000256" key="2">
    <source>
        <dbReference type="ARBA" id="ARBA00022617"/>
    </source>
</evidence>
<evidence type="ECO:0000256" key="4">
    <source>
        <dbReference type="ARBA" id="ARBA00022729"/>
    </source>
</evidence>
<keyword evidence="2 7" id="KW-0349">Heme</keyword>
<dbReference type="PANTHER" id="PTHR47870:SF1">
    <property type="entry name" value="CYTOCHROME C-TYPE BIOGENESIS PROTEIN CCMH"/>
    <property type="match status" value="1"/>
</dbReference>
<dbReference type="AlphaFoldDB" id="A0A317C9F3"/>
<dbReference type="Pfam" id="PF03918">
    <property type="entry name" value="CcmH"/>
    <property type="match status" value="1"/>
</dbReference>
<evidence type="ECO:0000313" key="9">
    <source>
        <dbReference type="EMBL" id="PWQ94999.1"/>
    </source>
</evidence>
<dbReference type="GO" id="GO:0017004">
    <property type="term" value="P:cytochrome complex assembly"/>
    <property type="evidence" value="ECO:0007669"/>
    <property type="project" value="UniProtKB-KW"/>
</dbReference>
<dbReference type="InterPro" id="IPR005616">
    <property type="entry name" value="CcmH/CycL/Ccl2/NrfF_N"/>
</dbReference>
<dbReference type="RefSeq" id="WP_109824021.1">
    <property type="nucleotide sequence ID" value="NZ_QGKL01000037.1"/>
</dbReference>
<evidence type="ECO:0000256" key="7">
    <source>
        <dbReference type="RuleBase" id="RU364112"/>
    </source>
</evidence>
<dbReference type="FunFam" id="1.10.8.640:FF:000001">
    <property type="entry name" value="Cytochrome c-type biogenesis protein"/>
    <property type="match status" value="1"/>
</dbReference>
<comment type="caution">
    <text evidence="9">The sequence shown here is derived from an EMBL/GenBank/DDBJ whole genome shotgun (WGS) entry which is preliminary data.</text>
</comment>
<feature type="transmembrane region" description="Helical" evidence="7">
    <location>
        <begin position="108"/>
        <end position="129"/>
    </location>
</feature>
<evidence type="ECO:0000259" key="8">
    <source>
        <dbReference type="Pfam" id="PF03918"/>
    </source>
</evidence>
<feature type="domain" description="CcmH/CycL/Ccl2/NrfF N-terminal" evidence="8">
    <location>
        <begin position="15"/>
        <end position="154"/>
    </location>
</feature>
<dbReference type="PANTHER" id="PTHR47870">
    <property type="entry name" value="CYTOCHROME C-TYPE BIOGENESIS PROTEIN CCMH"/>
    <property type="match status" value="1"/>
</dbReference>
<dbReference type="InterPro" id="IPR038297">
    <property type="entry name" value="CcmH/CycL/NrfF/Ccl2_sf"/>
</dbReference>
<dbReference type="InterPro" id="IPR051263">
    <property type="entry name" value="C-type_cytochrome_biogenesis"/>
</dbReference>
<comment type="similarity">
    <text evidence="1 7">Belongs to the CcmH/CycL/Ccl2/NrfF family.</text>
</comment>
<keyword evidence="7" id="KW-1133">Transmembrane helix</keyword>
<evidence type="ECO:0000256" key="3">
    <source>
        <dbReference type="ARBA" id="ARBA00022723"/>
    </source>
</evidence>
<evidence type="ECO:0000256" key="6">
    <source>
        <dbReference type="ARBA" id="ARBA00023004"/>
    </source>
</evidence>
<keyword evidence="4 7" id="KW-0732">Signal</keyword>
<dbReference type="Proteomes" id="UP000245506">
    <property type="component" value="Unassembled WGS sequence"/>
</dbReference>
<organism evidence="9 10">
    <name type="scientific">Leucothrix arctica</name>
    <dbReference type="NCBI Taxonomy" id="1481894"/>
    <lineage>
        <taxon>Bacteria</taxon>
        <taxon>Pseudomonadati</taxon>
        <taxon>Pseudomonadota</taxon>
        <taxon>Gammaproteobacteria</taxon>
        <taxon>Thiotrichales</taxon>
        <taxon>Thiotrichaceae</taxon>
        <taxon>Leucothrix</taxon>
    </lineage>
</organism>
<feature type="chain" id="PRO_5016190184" description="Cytochrome c-type biogenesis protein" evidence="7">
    <location>
        <begin position="23"/>
        <end position="159"/>
    </location>
</feature>
<dbReference type="CDD" id="cd16378">
    <property type="entry name" value="CcmH_N"/>
    <property type="match status" value="1"/>
</dbReference>
<feature type="signal peptide" evidence="7">
    <location>
        <begin position="1"/>
        <end position="22"/>
    </location>
</feature>
<reference evidence="9 10" key="1">
    <citation type="submission" date="2018-05" db="EMBL/GenBank/DDBJ databases">
        <title>Leucothrix arctica sp. nov., isolated from Arctic seawater.</title>
        <authorList>
            <person name="Choi A."/>
            <person name="Baek K."/>
        </authorList>
    </citation>
    <scope>NUCLEOTIDE SEQUENCE [LARGE SCALE GENOMIC DNA]</scope>
    <source>
        <strain evidence="9 10">IMCC9719</strain>
    </source>
</reference>
<keyword evidence="5" id="KW-0201">Cytochrome c-type biogenesis</keyword>
<dbReference type="Gene3D" id="1.10.8.640">
    <property type="entry name" value="Cytochrome C biogenesis protein"/>
    <property type="match status" value="1"/>
</dbReference>
<gene>
    <name evidence="9" type="ORF">DKT75_13780</name>
</gene>
<dbReference type="GO" id="GO:0046872">
    <property type="term" value="F:metal ion binding"/>
    <property type="evidence" value="ECO:0007669"/>
    <property type="project" value="UniProtKB-KW"/>
</dbReference>
<name>A0A317C9F3_9GAMM</name>